<sequence>MQIIKLSATDSTNAYLKSLAKSEPLEDLTVVVAHEQFKGRGQMGSEWQSEAGKNLTFSILKRHKGLAAKDRFQLTICVSIAIISALKELGLGNLAVKWPNDILSGNSKICGILIENALSGDKIQSSIIGIGLNVNQSLFNNLKSVSSLKLLLGKTFDLNELLLRIVFHLESELSQLTKIWDKERWVDYENLLFRKDRPSTFEDNRGQRFMGIIRGVSGKGMLKVSLENGTLSEFDLKEVKLLY</sequence>
<keyword evidence="2" id="KW-1185">Reference proteome</keyword>
<evidence type="ECO:0000313" key="1">
    <source>
        <dbReference type="EMBL" id="MFH6604769.1"/>
    </source>
</evidence>
<dbReference type="Proteomes" id="UP001595191">
    <property type="component" value="Unassembled WGS sequence"/>
</dbReference>
<gene>
    <name evidence="1" type="ORF">ACEZ3G_14865</name>
</gene>
<organism evidence="1 2">
    <name type="scientific">Meishania litoralis</name>
    <dbReference type="NCBI Taxonomy" id="3434685"/>
    <lineage>
        <taxon>Bacteria</taxon>
        <taxon>Pseudomonadati</taxon>
        <taxon>Bacteroidota</taxon>
        <taxon>Flavobacteriia</taxon>
        <taxon>Flavobacteriales</taxon>
        <taxon>Flavobacteriaceae</taxon>
        <taxon>Meishania</taxon>
    </lineage>
</organism>
<reference evidence="1" key="1">
    <citation type="submission" date="2024-09" db="EMBL/GenBank/DDBJ databases">
        <authorList>
            <person name="Liu J."/>
        </authorList>
    </citation>
    <scope>NUCLEOTIDE SEQUENCE</scope>
    <source>
        <strain evidence="1">NBU2967</strain>
    </source>
</reference>
<keyword evidence="1" id="KW-0436">Ligase</keyword>
<proteinExistence type="predicted"/>
<dbReference type="EMBL" id="JBHFPV010000004">
    <property type="protein sequence ID" value="MFH6604769.1"/>
    <property type="molecule type" value="Genomic_DNA"/>
</dbReference>
<protein>
    <submittedName>
        <fullName evidence="1">Biotin--[acetyl-CoA-carboxylase] ligase</fullName>
        <ecNumber evidence="1">6.3.4.15</ecNumber>
    </submittedName>
</protein>
<comment type="caution">
    <text evidence="1">The sequence shown here is derived from an EMBL/GenBank/DDBJ whole genome shotgun (WGS) entry which is preliminary data.</text>
</comment>
<accession>A0ACC7LP13</accession>
<dbReference type="EC" id="6.3.4.15" evidence="1"/>
<name>A0ACC7LP13_9FLAO</name>
<evidence type="ECO:0000313" key="2">
    <source>
        <dbReference type="Proteomes" id="UP001595191"/>
    </source>
</evidence>